<dbReference type="InterPro" id="IPR050302">
    <property type="entry name" value="Rab_GAP_TBC_domain"/>
</dbReference>
<feature type="compositionally biased region" description="Basic and acidic residues" evidence="2">
    <location>
        <begin position="572"/>
        <end position="582"/>
    </location>
</feature>
<feature type="compositionally biased region" description="Polar residues" evidence="2">
    <location>
        <begin position="42"/>
        <end position="54"/>
    </location>
</feature>
<protein>
    <recommendedName>
        <fullName evidence="3">Rab-GAP TBC domain-containing protein</fullName>
    </recommendedName>
</protein>
<dbReference type="SMART" id="SM00164">
    <property type="entry name" value="TBC"/>
    <property type="match status" value="1"/>
</dbReference>
<feature type="region of interest" description="Disordered" evidence="2">
    <location>
        <begin position="1"/>
        <end position="118"/>
    </location>
</feature>
<dbReference type="PANTHER" id="PTHR47219:SF20">
    <property type="entry name" value="TBC1 DOMAIN FAMILY MEMBER 2B"/>
    <property type="match status" value="1"/>
</dbReference>
<name>A0ABR4FG43_9PEZI</name>
<feature type="compositionally biased region" description="Low complexity" evidence="2">
    <location>
        <begin position="1063"/>
        <end position="1096"/>
    </location>
</feature>
<dbReference type="Pfam" id="PF00566">
    <property type="entry name" value="RabGAP-TBC"/>
    <property type="match status" value="1"/>
</dbReference>
<feature type="compositionally biased region" description="Low complexity" evidence="2">
    <location>
        <begin position="400"/>
        <end position="417"/>
    </location>
</feature>
<dbReference type="Gene3D" id="1.10.472.80">
    <property type="entry name" value="Ypt/Rab-GAP domain of gyp1p, domain 3"/>
    <property type="match status" value="1"/>
</dbReference>
<feature type="region of interest" description="Disordered" evidence="2">
    <location>
        <begin position="376"/>
        <end position="428"/>
    </location>
</feature>
<feature type="region of interest" description="Disordered" evidence="2">
    <location>
        <begin position="275"/>
        <end position="360"/>
    </location>
</feature>
<sequence length="1112" mass="120819">MDAEASTSPLELERSISQASVHSTKSQRSATVRATSRRRGKLTSQPSSSATSVAESDKSLVSFPDFSPVSPRDDAPSTPSSPSPSPAPAVDGADETTPSATVPHIQPPPPLREDAPTRPPSAIVETLLTTADKPLPSSTRPRTALFEDDAPVFQQNLPGALHVADDAHIKRLIERHGALGLVRSIAEDLAARDAQITALRRRSEERERALRKIILECGLSNMDLETRLKAVEREARNSGGRKGGVEELVEDAMSEDFVHNSGLFLEENGATIRARNTSNAADTENRGASKGWKDYLWGSSKNTSSRASSVNGDTGKQTVIRAPAPDRRPTIQEDLFSPPEQASVRSSSRASSIHSVNTNRKTSLASSVLRMVAGGGATVGRDSESRGRANSSNAAGSLRTPSASSAKTSTSARAVSTQNQGGPKGALAAMRRTATQHNIQTVSSARNQTQERWDTMATDPSGELAARPETYGPVEMDSILPPEEQPPTLTRLYNNYSGSEYLTDRFGFIYDQRRKKRQREAQQVAKQFKRGSRTEMLSNGRANMSPVSTEDGGSIKWDAGSDDRPSTPSSAEEAREESKPKRWQDYLKIATFPTELLSHTPSISAPTIEVLEGGEVHEVPEIPRSPGLIPAEDDRGFIPPAITATAAVSEEPVTVTEEPASGTLVKEDAEPVRILLQQLSEVHDGLQREKTVRWNDFLRKVRAERRREGEAANASAAEAAAARFQKATAMMPEARVADGELIGVANWANKGKVGRAKWNEFNRLVLGGIPVLIRSKIWAECSGALNLRVPGYYDDLVNRAEVDDNPEVAQQIRADINRTLTDNIFFRKGPGVQKLNEVLLAYSRRNPDVGYCQGMNLITANLLLIMPSAEEAFWILVCIIEKILPSGYYDHSLLASRADQQVLRGYVAEVLPRLSAHFDELGIALETMTFQWFLSVFTDCLSAEALFRVWDVVLCFGDGSTFLFQVALALLKLNEQQLLGCDSPAAVYTYINHQMTNHAISIDGLIQASEGLRRVVKREDVDGRREKAIEAEQELVRQREERLRAYKERKAAAAAAAASATATVVADKAAEAQPAAHEGEDTATATAETGPAESPAVEITVQEPAPIEEEAG</sequence>
<evidence type="ECO:0000256" key="2">
    <source>
        <dbReference type="SAM" id="MobiDB-lite"/>
    </source>
</evidence>
<evidence type="ECO:0000259" key="3">
    <source>
        <dbReference type="PROSITE" id="PS50086"/>
    </source>
</evidence>
<feature type="compositionally biased region" description="Basic and acidic residues" evidence="2">
    <location>
        <begin position="283"/>
        <end position="293"/>
    </location>
</feature>
<accession>A0ABR4FG43</accession>
<gene>
    <name evidence="4" type="ORF">FJTKL_05506</name>
</gene>
<dbReference type="SUPFAM" id="SSF47923">
    <property type="entry name" value="Ypt/Rab-GAP domain of gyp1p"/>
    <property type="match status" value="2"/>
</dbReference>
<feature type="domain" description="Rab-GAP TBC" evidence="3">
    <location>
        <begin position="768"/>
        <end position="957"/>
    </location>
</feature>
<feature type="region of interest" description="Disordered" evidence="2">
    <location>
        <begin position="517"/>
        <end position="582"/>
    </location>
</feature>
<dbReference type="PROSITE" id="PS50086">
    <property type="entry name" value="TBC_RABGAP"/>
    <property type="match status" value="1"/>
</dbReference>
<feature type="region of interest" description="Disordered" evidence="2">
    <location>
        <begin position="1063"/>
        <end position="1112"/>
    </location>
</feature>
<organism evidence="4 5">
    <name type="scientific">Diaporthe vaccinii</name>
    <dbReference type="NCBI Taxonomy" id="105482"/>
    <lineage>
        <taxon>Eukaryota</taxon>
        <taxon>Fungi</taxon>
        <taxon>Dikarya</taxon>
        <taxon>Ascomycota</taxon>
        <taxon>Pezizomycotina</taxon>
        <taxon>Sordariomycetes</taxon>
        <taxon>Sordariomycetidae</taxon>
        <taxon>Diaporthales</taxon>
        <taxon>Diaporthaceae</taxon>
        <taxon>Diaporthe</taxon>
        <taxon>Diaporthe eres species complex</taxon>
    </lineage>
</organism>
<keyword evidence="5" id="KW-1185">Reference proteome</keyword>
<dbReference type="InterPro" id="IPR035969">
    <property type="entry name" value="Rab-GAP_TBC_sf"/>
</dbReference>
<feature type="compositionally biased region" description="Polar residues" evidence="2">
    <location>
        <begin position="1"/>
        <end position="27"/>
    </location>
</feature>
<reference evidence="4 5" key="1">
    <citation type="submission" date="2024-03" db="EMBL/GenBank/DDBJ databases">
        <title>A high-quality draft genome sequence of Diaporthe vaccinii, a causative agent of upright dieback and viscid rot disease in cranberry plants.</title>
        <authorList>
            <person name="Sarrasin M."/>
            <person name="Lang B.F."/>
            <person name="Burger G."/>
        </authorList>
    </citation>
    <scope>NUCLEOTIDE SEQUENCE [LARGE SCALE GENOMIC DNA]</scope>
    <source>
        <strain evidence="4 5">IS7</strain>
    </source>
</reference>
<feature type="compositionally biased region" description="Low complexity" evidence="2">
    <location>
        <begin position="342"/>
        <end position="356"/>
    </location>
</feature>
<feature type="compositionally biased region" description="Polar residues" evidence="2">
    <location>
        <begin position="535"/>
        <end position="548"/>
    </location>
</feature>
<keyword evidence="1" id="KW-0175">Coiled coil</keyword>
<feature type="coiled-coil region" evidence="1">
    <location>
        <begin position="1021"/>
        <end position="1049"/>
    </location>
</feature>
<comment type="caution">
    <text evidence="4">The sequence shown here is derived from an EMBL/GenBank/DDBJ whole genome shotgun (WGS) entry which is preliminary data.</text>
</comment>
<dbReference type="Gene3D" id="1.10.8.270">
    <property type="entry name" value="putative rabgap domain of human tbc1 domain family member 14 like domains"/>
    <property type="match status" value="1"/>
</dbReference>
<proteinExistence type="predicted"/>
<feature type="compositionally biased region" description="Polar residues" evidence="2">
    <location>
        <begin position="299"/>
        <end position="317"/>
    </location>
</feature>
<dbReference type="InterPro" id="IPR000195">
    <property type="entry name" value="Rab-GAP-TBC_dom"/>
</dbReference>
<dbReference type="Proteomes" id="UP001600888">
    <property type="component" value="Unassembled WGS sequence"/>
</dbReference>
<evidence type="ECO:0000313" key="4">
    <source>
        <dbReference type="EMBL" id="KAL2293671.1"/>
    </source>
</evidence>
<evidence type="ECO:0000256" key="1">
    <source>
        <dbReference type="SAM" id="Coils"/>
    </source>
</evidence>
<evidence type="ECO:0000313" key="5">
    <source>
        <dbReference type="Proteomes" id="UP001600888"/>
    </source>
</evidence>
<dbReference type="EMBL" id="JBAWTH010000001">
    <property type="protein sequence ID" value="KAL2293671.1"/>
    <property type="molecule type" value="Genomic_DNA"/>
</dbReference>
<dbReference type="PANTHER" id="PTHR47219">
    <property type="entry name" value="RAB GTPASE-ACTIVATING PROTEIN 1-LIKE"/>
    <property type="match status" value="1"/>
</dbReference>